<feature type="region of interest" description="Disordered" evidence="2">
    <location>
        <begin position="310"/>
        <end position="370"/>
    </location>
</feature>
<feature type="compositionally biased region" description="Low complexity" evidence="2">
    <location>
        <begin position="215"/>
        <end position="233"/>
    </location>
</feature>
<feature type="region of interest" description="Disordered" evidence="2">
    <location>
        <begin position="214"/>
        <end position="238"/>
    </location>
</feature>
<gene>
    <name evidence="4" type="ORF">MNQ99_13235</name>
</gene>
<accession>A0ABY3W9B9</accession>
<dbReference type="SUPFAM" id="SSF49879">
    <property type="entry name" value="SMAD/FHA domain"/>
    <property type="match status" value="1"/>
</dbReference>
<dbReference type="Proteomes" id="UP000829069">
    <property type="component" value="Chromosome"/>
</dbReference>
<keyword evidence="5" id="KW-1185">Reference proteome</keyword>
<dbReference type="InterPro" id="IPR008984">
    <property type="entry name" value="SMAD_FHA_dom_sf"/>
</dbReference>
<feature type="compositionally biased region" description="Low complexity" evidence="2">
    <location>
        <begin position="358"/>
        <end position="370"/>
    </location>
</feature>
<sequence>MTGQTYSPGSWIGLVSGGTAVLLEPGSDDDLVQQLWQALESGATLESLLGTVVSGCGANLSAMPQFGIVSTADGIHAVLRGDVVVSADSDGQELSGHGVSSWTEGRLASDSATIALGSGGTDSAVQPGPWLPLRAGAVQLGTLRLGAVAAGAPTAAAPTAAVQAASAARPAGVRAAAVPARQTSAVEPAPPFAGPGLSENLDMTGIYVPEDESDGAAAAADPASADGQPAGGQTEPDAEAAVDELDQTVVHTAAQRANLPPAPQQQSADAVRGSTAVAPDVRAGRNAGKPAQPADLIDAVPWLTRSAAAGTAASAAPEPQPVASANRGPGPAAQPAGLDEGDHDGQTLMRSDLPDVPSAPAAAAPASAPSTAPMVLARTCRDGHANPPTSSACALCGAPLDEDAQEVQRPVLGRMRVSTGDVVELDRPVIVGRQPSANRVQGSVMPRLVPVHSASGDISRSHVEVRLEGWHVILADLKSTNGTVLLRGRQAPRRLGHGEAVMLLDGDIADLGDGISLRFEDLP</sequence>
<evidence type="ECO:0000313" key="5">
    <source>
        <dbReference type="Proteomes" id="UP000829069"/>
    </source>
</evidence>
<feature type="domain" description="FHA" evidence="3">
    <location>
        <begin position="429"/>
        <end position="490"/>
    </location>
</feature>
<proteinExistence type="predicted"/>
<evidence type="ECO:0000313" key="4">
    <source>
        <dbReference type="EMBL" id="UNK44912.1"/>
    </source>
</evidence>
<dbReference type="CDD" id="cd00060">
    <property type="entry name" value="FHA"/>
    <property type="match status" value="1"/>
</dbReference>
<dbReference type="EMBL" id="CP093326">
    <property type="protein sequence ID" value="UNK44912.1"/>
    <property type="molecule type" value="Genomic_DNA"/>
</dbReference>
<name>A0ABY3W9B9_9MICC</name>
<dbReference type="Gene3D" id="2.60.200.20">
    <property type="match status" value="1"/>
</dbReference>
<dbReference type="RefSeq" id="WP_241913251.1">
    <property type="nucleotide sequence ID" value="NZ_CP093326.1"/>
</dbReference>
<keyword evidence="1" id="KW-0597">Phosphoprotein</keyword>
<feature type="region of interest" description="Disordered" evidence="2">
    <location>
        <begin position="257"/>
        <end position="276"/>
    </location>
</feature>
<dbReference type="Pfam" id="PF00498">
    <property type="entry name" value="FHA"/>
    <property type="match status" value="1"/>
</dbReference>
<evidence type="ECO:0000256" key="2">
    <source>
        <dbReference type="SAM" id="MobiDB-lite"/>
    </source>
</evidence>
<protein>
    <submittedName>
        <fullName evidence="4">FHA domain-containing protein</fullName>
    </submittedName>
</protein>
<evidence type="ECO:0000256" key="1">
    <source>
        <dbReference type="ARBA" id="ARBA00022553"/>
    </source>
</evidence>
<evidence type="ECO:0000259" key="3">
    <source>
        <dbReference type="PROSITE" id="PS50006"/>
    </source>
</evidence>
<organism evidence="4 5">
    <name type="scientific">Arthrobacter sulfonylureivorans</name>
    <dbReference type="NCBI Taxonomy" id="2486855"/>
    <lineage>
        <taxon>Bacteria</taxon>
        <taxon>Bacillati</taxon>
        <taxon>Actinomycetota</taxon>
        <taxon>Actinomycetes</taxon>
        <taxon>Micrococcales</taxon>
        <taxon>Micrococcaceae</taxon>
        <taxon>Arthrobacter</taxon>
    </lineage>
</organism>
<dbReference type="PROSITE" id="PS50006">
    <property type="entry name" value="FHA_DOMAIN"/>
    <property type="match status" value="1"/>
</dbReference>
<reference evidence="4 5" key="1">
    <citation type="submission" date="2022-03" db="EMBL/GenBank/DDBJ databases">
        <title>Isotopic signatures of nitrous oxide derived from detoxification processes.</title>
        <authorList>
            <person name="Behrendt U."/>
            <person name="Buchen C."/>
            <person name="Well R."/>
            <person name="Ulrich A."/>
            <person name="Rohe L."/>
            <person name="Kolb S."/>
            <person name="Schloter M."/>
            <person name="Horn M.A."/>
            <person name="Augustin J."/>
        </authorList>
    </citation>
    <scope>NUCLEOTIDE SEQUENCE [LARGE SCALE GENOMIC DNA]</scope>
    <source>
        <strain evidence="4 5">S4-C24</strain>
    </source>
</reference>
<dbReference type="InterPro" id="IPR000253">
    <property type="entry name" value="FHA_dom"/>
</dbReference>